<dbReference type="PANTHER" id="PTHR47338">
    <property type="entry name" value="ZN(II)2CYS6 TRANSCRIPTION FACTOR (EUROFUNG)-RELATED"/>
    <property type="match status" value="1"/>
</dbReference>
<dbReference type="EMBL" id="JARJCM010000011">
    <property type="protein sequence ID" value="KAJ7042976.1"/>
    <property type="molecule type" value="Genomic_DNA"/>
</dbReference>
<feature type="domain" description="Zn(2)-C6 fungal-type" evidence="6">
    <location>
        <begin position="46"/>
        <end position="76"/>
    </location>
</feature>
<comment type="subcellular location">
    <subcellularLocation>
        <location evidence="1">Nucleus</location>
    </subcellularLocation>
</comment>
<keyword evidence="4" id="KW-0804">Transcription</keyword>
<dbReference type="GO" id="GO:0008270">
    <property type="term" value="F:zinc ion binding"/>
    <property type="evidence" value="ECO:0007669"/>
    <property type="project" value="InterPro"/>
</dbReference>
<dbReference type="GO" id="GO:0000981">
    <property type="term" value="F:DNA-binding transcription factor activity, RNA polymerase II-specific"/>
    <property type="evidence" value="ECO:0007669"/>
    <property type="project" value="InterPro"/>
</dbReference>
<evidence type="ECO:0000256" key="1">
    <source>
        <dbReference type="ARBA" id="ARBA00004123"/>
    </source>
</evidence>
<keyword evidence="8" id="KW-1185">Reference proteome</keyword>
<dbReference type="InterPro" id="IPR001138">
    <property type="entry name" value="Zn2Cys6_DnaBD"/>
</dbReference>
<evidence type="ECO:0000256" key="3">
    <source>
        <dbReference type="ARBA" id="ARBA00023015"/>
    </source>
</evidence>
<dbReference type="Proteomes" id="UP001218188">
    <property type="component" value="Unassembled WGS sequence"/>
</dbReference>
<evidence type="ECO:0000313" key="7">
    <source>
        <dbReference type="EMBL" id="KAJ7042976.1"/>
    </source>
</evidence>
<evidence type="ECO:0000256" key="2">
    <source>
        <dbReference type="ARBA" id="ARBA00022723"/>
    </source>
</evidence>
<reference evidence="7" key="1">
    <citation type="submission" date="2023-03" db="EMBL/GenBank/DDBJ databases">
        <title>Massive genome expansion in bonnet fungi (Mycena s.s.) driven by repeated elements and novel gene families across ecological guilds.</title>
        <authorList>
            <consortium name="Lawrence Berkeley National Laboratory"/>
            <person name="Harder C.B."/>
            <person name="Miyauchi S."/>
            <person name="Viragh M."/>
            <person name="Kuo A."/>
            <person name="Thoen E."/>
            <person name="Andreopoulos B."/>
            <person name="Lu D."/>
            <person name="Skrede I."/>
            <person name="Drula E."/>
            <person name="Henrissat B."/>
            <person name="Morin E."/>
            <person name="Kohler A."/>
            <person name="Barry K."/>
            <person name="LaButti K."/>
            <person name="Morin E."/>
            <person name="Salamov A."/>
            <person name="Lipzen A."/>
            <person name="Mereny Z."/>
            <person name="Hegedus B."/>
            <person name="Baldrian P."/>
            <person name="Stursova M."/>
            <person name="Weitz H."/>
            <person name="Taylor A."/>
            <person name="Grigoriev I.V."/>
            <person name="Nagy L.G."/>
            <person name="Martin F."/>
            <person name="Kauserud H."/>
        </authorList>
    </citation>
    <scope>NUCLEOTIDE SEQUENCE</scope>
    <source>
        <strain evidence="7">CBHHK200</strain>
    </source>
</reference>
<dbReference type="Gene3D" id="4.10.240.10">
    <property type="entry name" value="Zn(2)-C6 fungal-type DNA-binding domain"/>
    <property type="match status" value="1"/>
</dbReference>
<gene>
    <name evidence="7" type="ORF">C8F04DRAFT_1251783</name>
</gene>
<name>A0AAD6TAU0_9AGAR</name>
<dbReference type="PROSITE" id="PS50048">
    <property type="entry name" value="ZN2_CY6_FUNGAL_2"/>
    <property type="match status" value="1"/>
</dbReference>
<evidence type="ECO:0000256" key="4">
    <source>
        <dbReference type="ARBA" id="ARBA00023163"/>
    </source>
</evidence>
<evidence type="ECO:0000256" key="5">
    <source>
        <dbReference type="ARBA" id="ARBA00023242"/>
    </source>
</evidence>
<dbReference type="AlphaFoldDB" id="A0AAD6TAU0"/>
<sequence>MPATQVLSHFTVLHDVLTGCIQSTNNAGYQYDPYDAPRTPRRIQMACQFCRARKLKCDGLRPQCSNCNRRGYPCNYVPVGAQQGGK</sequence>
<dbReference type="SUPFAM" id="SSF57701">
    <property type="entry name" value="Zn2/Cys6 DNA-binding domain"/>
    <property type="match status" value="1"/>
</dbReference>
<evidence type="ECO:0000259" key="6">
    <source>
        <dbReference type="PROSITE" id="PS50048"/>
    </source>
</evidence>
<keyword evidence="5" id="KW-0539">Nucleus</keyword>
<keyword evidence="2" id="KW-0479">Metal-binding</keyword>
<dbReference type="Pfam" id="PF00172">
    <property type="entry name" value="Zn_clus"/>
    <property type="match status" value="1"/>
</dbReference>
<accession>A0AAD6TAU0</accession>
<protein>
    <recommendedName>
        <fullName evidence="6">Zn(2)-C6 fungal-type domain-containing protein</fullName>
    </recommendedName>
</protein>
<evidence type="ECO:0000313" key="8">
    <source>
        <dbReference type="Proteomes" id="UP001218188"/>
    </source>
</evidence>
<dbReference type="InterPro" id="IPR036864">
    <property type="entry name" value="Zn2-C6_fun-type_DNA-bd_sf"/>
</dbReference>
<dbReference type="GO" id="GO:0005634">
    <property type="term" value="C:nucleus"/>
    <property type="evidence" value="ECO:0007669"/>
    <property type="project" value="UniProtKB-SubCell"/>
</dbReference>
<proteinExistence type="predicted"/>
<dbReference type="InterPro" id="IPR050815">
    <property type="entry name" value="TF_fung"/>
</dbReference>
<comment type="caution">
    <text evidence="7">The sequence shown here is derived from an EMBL/GenBank/DDBJ whole genome shotgun (WGS) entry which is preliminary data.</text>
</comment>
<dbReference type="PANTHER" id="PTHR47338:SF5">
    <property type="entry name" value="ZN(II)2CYS6 TRANSCRIPTION FACTOR (EUROFUNG)"/>
    <property type="match status" value="1"/>
</dbReference>
<dbReference type="PROSITE" id="PS00463">
    <property type="entry name" value="ZN2_CY6_FUNGAL_1"/>
    <property type="match status" value="1"/>
</dbReference>
<organism evidence="7 8">
    <name type="scientific">Mycena alexandri</name>
    <dbReference type="NCBI Taxonomy" id="1745969"/>
    <lineage>
        <taxon>Eukaryota</taxon>
        <taxon>Fungi</taxon>
        <taxon>Dikarya</taxon>
        <taxon>Basidiomycota</taxon>
        <taxon>Agaricomycotina</taxon>
        <taxon>Agaricomycetes</taxon>
        <taxon>Agaricomycetidae</taxon>
        <taxon>Agaricales</taxon>
        <taxon>Marasmiineae</taxon>
        <taxon>Mycenaceae</taxon>
        <taxon>Mycena</taxon>
    </lineage>
</organism>
<keyword evidence="3" id="KW-0805">Transcription regulation</keyword>
<dbReference type="CDD" id="cd00067">
    <property type="entry name" value="GAL4"/>
    <property type="match status" value="1"/>
</dbReference>
<dbReference type="SMART" id="SM00066">
    <property type="entry name" value="GAL4"/>
    <property type="match status" value="1"/>
</dbReference>